<dbReference type="STRING" id="917.SAMN05216326_10777"/>
<dbReference type="GO" id="GO:0006352">
    <property type="term" value="P:DNA-templated transcription initiation"/>
    <property type="evidence" value="ECO:0007669"/>
    <property type="project" value="InterPro"/>
</dbReference>
<dbReference type="InterPro" id="IPR013249">
    <property type="entry name" value="RNA_pol_sigma70_r4_t2"/>
</dbReference>
<evidence type="ECO:0000256" key="4">
    <source>
        <dbReference type="ARBA" id="ARBA00023163"/>
    </source>
</evidence>
<dbReference type="CDD" id="cd06171">
    <property type="entry name" value="Sigma70_r4"/>
    <property type="match status" value="1"/>
</dbReference>
<dbReference type="NCBIfam" id="TIGR02937">
    <property type="entry name" value="sigma70-ECF"/>
    <property type="match status" value="1"/>
</dbReference>
<evidence type="ECO:0000256" key="1">
    <source>
        <dbReference type="ARBA" id="ARBA00010641"/>
    </source>
</evidence>
<dbReference type="InterPro" id="IPR013325">
    <property type="entry name" value="RNA_pol_sigma_r2"/>
</dbReference>
<evidence type="ECO:0000313" key="7">
    <source>
        <dbReference type="EMBL" id="SEN65900.1"/>
    </source>
</evidence>
<dbReference type="GO" id="GO:0016987">
    <property type="term" value="F:sigma factor activity"/>
    <property type="evidence" value="ECO:0007669"/>
    <property type="project" value="UniProtKB-KW"/>
</dbReference>
<keyword evidence="3" id="KW-0731">Sigma factor</keyword>
<dbReference type="SUPFAM" id="SSF88659">
    <property type="entry name" value="Sigma3 and sigma4 domains of RNA polymerase sigma factors"/>
    <property type="match status" value="1"/>
</dbReference>
<dbReference type="PANTHER" id="PTHR43133:SF62">
    <property type="entry name" value="RNA POLYMERASE SIGMA FACTOR SIGZ"/>
    <property type="match status" value="1"/>
</dbReference>
<evidence type="ECO:0000259" key="5">
    <source>
        <dbReference type="Pfam" id="PF04542"/>
    </source>
</evidence>
<comment type="similarity">
    <text evidence="1">Belongs to the sigma-70 factor family. ECF subfamily.</text>
</comment>
<dbReference type="SUPFAM" id="SSF88946">
    <property type="entry name" value="Sigma2 domain of RNA polymerase sigma factors"/>
    <property type="match status" value="1"/>
</dbReference>
<feature type="domain" description="RNA polymerase sigma factor 70 region 4 type 2" evidence="6">
    <location>
        <begin position="165"/>
        <end position="216"/>
    </location>
</feature>
<evidence type="ECO:0000256" key="3">
    <source>
        <dbReference type="ARBA" id="ARBA00023082"/>
    </source>
</evidence>
<dbReference type="InterPro" id="IPR036388">
    <property type="entry name" value="WH-like_DNA-bd_sf"/>
</dbReference>
<evidence type="ECO:0000259" key="6">
    <source>
        <dbReference type="Pfam" id="PF08281"/>
    </source>
</evidence>
<proteinExistence type="inferred from homology"/>
<keyword evidence="4" id="KW-0804">Transcription</keyword>
<evidence type="ECO:0000313" key="8">
    <source>
        <dbReference type="Proteomes" id="UP000199459"/>
    </source>
</evidence>
<sequence length="232" mass="26508">MYVTTVKSVYEIATSTVSCHADKDRVCFSSGTLRSVIQSKWKCIVDIDTQLMQQIANKEHHALAQIYERHVTQMLAVACRILKSRKDAEDLIHDVFLEIWNKASDFDDKRSSVRTWILMRVRSRAIDRLRQLARTQKFFSSDAYDESDAIQTTEPAPDQLAEWRCARSAVEQLPESQYTVIVLSYYEGLTCTEIAERCRIPVGTVKSRLSAAIRHLRGALESSGEKAHARPR</sequence>
<protein>
    <submittedName>
        <fullName evidence="7">RNA polymerase sigma-70 factor, ECF subfamily</fullName>
    </submittedName>
</protein>
<dbReference type="GO" id="GO:0003677">
    <property type="term" value="F:DNA binding"/>
    <property type="evidence" value="ECO:0007669"/>
    <property type="project" value="InterPro"/>
</dbReference>
<evidence type="ECO:0000256" key="2">
    <source>
        <dbReference type="ARBA" id="ARBA00023015"/>
    </source>
</evidence>
<dbReference type="PANTHER" id="PTHR43133">
    <property type="entry name" value="RNA POLYMERASE ECF-TYPE SIGMA FACTO"/>
    <property type="match status" value="1"/>
</dbReference>
<gene>
    <name evidence="7" type="ORF">SAMN05216325_1315</name>
</gene>
<dbReference type="AlphaFoldDB" id="A0A1H8IAV2"/>
<dbReference type="EMBL" id="FOCP01000031">
    <property type="protein sequence ID" value="SEN65900.1"/>
    <property type="molecule type" value="Genomic_DNA"/>
</dbReference>
<dbReference type="Gene3D" id="1.10.10.10">
    <property type="entry name" value="Winged helix-like DNA-binding domain superfamily/Winged helix DNA-binding domain"/>
    <property type="match status" value="1"/>
</dbReference>
<dbReference type="InterPro" id="IPR014284">
    <property type="entry name" value="RNA_pol_sigma-70_dom"/>
</dbReference>
<dbReference type="Pfam" id="PF08281">
    <property type="entry name" value="Sigma70_r4_2"/>
    <property type="match status" value="1"/>
</dbReference>
<dbReference type="Proteomes" id="UP000199459">
    <property type="component" value="Unassembled WGS sequence"/>
</dbReference>
<dbReference type="InterPro" id="IPR039425">
    <property type="entry name" value="RNA_pol_sigma-70-like"/>
</dbReference>
<accession>A0A1H8IAV2</accession>
<dbReference type="InterPro" id="IPR007627">
    <property type="entry name" value="RNA_pol_sigma70_r2"/>
</dbReference>
<feature type="domain" description="RNA polymerase sigma-70 region 2" evidence="5">
    <location>
        <begin position="66"/>
        <end position="135"/>
    </location>
</feature>
<name>A0A1H8IAV2_9PROT</name>
<keyword evidence="2" id="KW-0805">Transcription regulation</keyword>
<organism evidence="7 8">
    <name type="scientific">Nitrosomonas marina</name>
    <dbReference type="NCBI Taxonomy" id="917"/>
    <lineage>
        <taxon>Bacteria</taxon>
        <taxon>Pseudomonadati</taxon>
        <taxon>Pseudomonadota</taxon>
        <taxon>Betaproteobacteria</taxon>
        <taxon>Nitrosomonadales</taxon>
        <taxon>Nitrosomonadaceae</taxon>
        <taxon>Nitrosomonas</taxon>
    </lineage>
</organism>
<dbReference type="InterPro" id="IPR013324">
    <property type="entry name" value="RNA_pol_sigma_r3/r4-like"/>
</dbReference>
<reference evidence="7 8" key="1">
    <citation type="submission" date="2016-10" db="EMBL/GenBank/DDBJ databases">
        <authorList>
            <person name="de Groot N.N."/>
        </authorList>
    </citation>
    <scope>NUCLEOTIDE SEQUENCE [LARGE SCALE GENOMIC DNA]</scope>
    <source>
        <strain evidence="7 8">Nm22</strain>
    </source>
</reference>
<dbReference type="Gene3D" id="1.10.1740.10">
    <property type="match status" value="1"/>
</dbReference>
<dbReference type="Pfam" id="PF04542">
    <property type="entry name" value="Sigma70_r2"/>
    <property type="match status" value="1"/>
</dbReference>